<dbReference type="SFLD" id="SFLDG01061">
    <property type="entry name" value="methylthiotransferase"/>
    <property type="match status" value="1"/>
</dbReference>
<dbReference type="InterPro" id="IPR038135">
    <property type="entry name" value="Methylthiotransferase_N_sf"/>
</dbReference>
<dbReference type="InterPro" id="IPR058240">
    <property type="entry name" value="rSAM_sf"/>
</dbReference>
<accession>A0A510J875</accession>
<dbReference type="AlphaFoldDB" id="A0A510J875"/>
<comment type="catalytic activity">
    <reaction evidence="13">
        <text>N(6)-L-threonylcarbamoyladenosine(37) in tRNA + (sulfur carrier)-SH + AH2 + 2 S-adenosyl-L-methionine = 2-methylsulfanyl-N(6)-L-threonylcarbamoyladenosine(37) in tRNA + (sulfur carrier)-H + 5'-deoxyadenosine + L-methionine + A + S-adenosyl-L-homocysteine + 2 H(+)</text>
        <dbReference type="Rhea" id="RHEA:37075"/>
        <dbReference type="Rhea" id="RHEA-COMP:10163"/>
        <dbReference type="Rhea" id="RHEA-COMP:11092"/>
        <dbReference type="Rhea" id="RHEA-COMP:14737"/>
        <dbReference type="Rhea" id="RHEA-COMP:14739"/>
        <dbReference type="ChEBI" id="CHEBI:13193"/>
        <dbReference type="ChEBI" id="CHEBI:15378"/>
        <dbReference type="ChEBI" id="CHEBI:17319"/>
        <dbReference type="ChEBI" id="CHEBI:17499"/>
        <dbReference type="ChEBI" id="CHEBI:29917"/>
        <dbReference type="ChEBI" id="CHEBI:57844"/>
        <dbReference type="ChEBI" id="CHEBI:57856"/>
        <dbReference type="ChEBI" id="CHEBI:59789"/>
        <dbReference type="ChEBI" id="CHEBI:64428"/>
        <dbReference type="ChEBI" id="CHEBI:74418"/>
        <dbReference type="ChEBI" id="CHEBI:74420"/>
        <dbReference type="EC" id="2.8.4.5"/>
    </reaction>
</comment>
<evidence type="ECO:0000256" key="7">
    <source>
        <dbReference type="ARBA" id="ARBA00022691"/>
    </source>
</evidence>
<keyword evidence="5" id="KW-0963">Cytoplasm</keyword>
<evidence type="ECO:0000256" key="1">
    <source>
        <dbReference type="ARBA" id="ARBA00001966"/>
    </source>
</evidence>
<dbReference type="KEGG" id="lgo:JCM16774_0284"/>
<comment type="similarity">
    <text evidence="14">Belongs to the methylthiotransferase family. MtaB subfamily.</text>
</comment>
<evidence type="ECO:0000256" key="6">
    <source>
        <dbReference type="ARBA" id="ARBA00022679"/>
    </source>
</evidence>
<dbReference type="GO" id="GO:0035598">
    <property type="term" value="F:tRNA (N(6)-L-threonylcarbamoyladenosine(37)-C(2))-methylthiotransferase activity"/>
    <property type="evidence" value="ECO:0007669"/>
    <property type="project" value="UniProtKB-EC"/>
</dbReference>
<dbReference type="InterPro" id="IPR005839">
    <property type="entry name" value="Methylthiotransferase"/>
</dbReference>
<keyword evidence="6" id="KW-0808">Transferase</keyword>
<evidence type="ECO:0000256" key="3">
    <source>
        <dbReference type="ARBA" id="ARBA00013273"/>
    </source>
</evidence>
<dbReference type="PROSITE" id="PS51918">
    <property type="entry name" value="RADICAL_SAM"/>
    <property type="match status" value="1"/>
</dbReference>
<dbReference type="PROSITE" id="PS01278">
    <property type="entry name" value="MTTASE_RADICAL"/>
    <property type="match status" value="1"/>
</dbReference>
<dbReference type="SFLD" id="SFLDS00029">
    <property type="entry name" value="Radical_SAM"/>
    <property type="match status" value="1"/>
</dbReference>
<evidence type="ECO:0000256" key="12">
    <source>
        <dbReference type="ARBA" id="ARBA00031213"/>
    </source>
</evidence>
<dbReference type="STRING" id="714315.GCA_000516535_00298"/>
<feature type="domain" description="Radical SAM core" evidence="17">
    <location>
        <begin position="154"/>
        <end position="384"/>
    </location>
</feature>
<dbReference type="Pfam" id="PF04055">
    <property type="entry name" value="Radical_SAM"/>
    <property type="match status" value="1"/>
</dbReference>
<dbReference type="GO" id="GO:0051539">
    <property type="term" value="F:4 iron, 4 sulfur cluster binding"/>
    <property type="evidence" value="ECO:0007669"/>
    <property type="project" value="UniProtKB-KW"/>
</dbReference>
<dbReference type="PROSITE" id="PS51449">
    <property type="entry name" value="MTTASE_N"/>
    <property type="match status" value="1"/>
</dbReference>
<gene>
    <name evidence="18" type="ORF">JCM16774_0284</name>
</gene>
<dbReference type="EMBL" id="AP019822">
    <property type="protein sequence ID" value="BBM35377.1"/>
    <property type="molecule type" value="Genomic_DNA"/>
</dbReference>
<evidence type="ECO:0000256" key="9">
    <source>
        <dbReference type="ARBA" id="ARBA00022723"/>
    </source>
</evidence>
<dbReference type="RefSeq" id="WP_051411716.1">
    <property type="nucleotide sequence ID" value="NZ_AP019822.1"/>
</dbReference>
<evidence type="ECO:0000256" key="14">
    <source>
        <dbReference type="ARBA" id="ARBA00061574"/>
    </source>
</evidence>
<dbReference type="InterPro" id="IPR020612">
    <property type="entry name" value="Methylthiotransferase_CS"/>
</dbReference>
<evidence type="ECO:0000313" key="18">
    <source>
        <dbReference type="EMBL" id="BBM35377.1"/>
    </source>
</evidence>
<dbReference type="InterPro" id="IPR023404">
    <property type="entry name" value="rSAM_horseshoe"/>
</dbReference>
<dbReference type="Gene3D" id="3.80.30.20">
    <property type="entry name" value="tm_1862 like domain"/>
    <property type="match status" value="1"/>
</dbReference>
<keyword evidence="8" id="KW-0819">tRNA processing</keyword>
<protein>
    <recommendedName>
        <fullName evidence="15">Threonylcarbamoyladenosine tRNA methylthiotransferase MtaB</fullName>
        <ecNumber evidence="3">2.8.4.5</ecNumber>
    </recommendedName>
    <alternativeName>
        <fullName evidence="12">tRNA-t(6)A37 methylthiotransferase</fullName>
    </alternativeName>
</protein>
<dbReference type="FunFam" id="3.80.30.20:FF:000001">
    <property type="entry name" value="tRNA-2-methylthio-N(6)-dimethylallyladenosine synthase 2"/>
    <property type="match status" value="1"/>
</dbReference>
<dbReference type="SFLD" id="SFLDG01082">
    <property type="entry name" value="B12-binding_domain_containing"/>
    <property type="match status" value="1"/>
</dbReference>
<dbReference type="InterPro" id="IPR006467">
    <property type="entry name" value="MiaB-like_bact"/>
</dbReference>
<dbReference type="PANTHER" id="PTHR11918:SF45">
    <property type="entry name" value="THREONYLCARBAMOYLADENOSINE TRNA METHYLTHIOTRANSFERASE"/>
    <property type="match status" value="1"/>
</dbReference>
<dbReference type="NCBIfam" id="TIGR00089">
    <property type="entry name" value="MiaB/RimO family radical SAM methylthiotransferase"/>
    <property type="match status" value="1"/>
</dbReference>
<dbReference type="SMART" id="SM00729">
    <property type="entry name" value="Elp3"/>
    <property type="match status" value="1"/>
</dbReference>
<evidence type="ECO:0000256" key="11">
    <source>
        <dbReference type="ARBA" id="ARBA00023014"/>
    </source>
</evidence>
<name>A0A510J875_9FUSO</name>
<dbReference type="Gene3D" id="3.40.50.12160">
    <property type="entry name" value="Methylthiotransferase, N-terminal domain"/>
    <property type="match status" value="1"/>
</dbReference>
<dbReference type="InterPro" id="IPR006638">
    <property type="entry name" value="Elp3/MiaA/NifB-like_rSAM"/>
</dbReference>
<dbReference type="InterPro" id="IPR013848">
    <property type="entry name" value="Methylthiotransferase_N"/>
</dbReference>
<dbReference type="SUPFAM" id="SSF102114">
    <property type="entry name" value="Radical SAM enzymes"/>
    <property type="match status" value="1"/>
</dbReference>
<evidence type="ECO:0000313" key="19">
    <source>
        <dbReference type="Proteomes" id="UP000321606"/>
    </source>
</evidence>
<evidence type="ECO:0000256" key="13">
    <source>
        <dbReference type="ARBA" id="ARBA00051661"/>
    </source>
</evidence>
<evidence type="ECO:0000259" key="16">
    <source>
        <dbReference type="PROSITE" id="PS51449"/>
    </source>
</evidence>
<evidence type="ECO:0000256" key="5">
    <source>
        <dbReference type="ARBA" id="ARBA00022490"/>
    </source>
</evidence>
<dbReference type="OrthoDB" id="9805215at2"/>
<comment type="function">
    <text evidence="2">Catalyzes the methylthiolation of N6-threonylcarbamoyladenosine (t(6)A), leading to the formation of 2-methylthio-N6-threonylcarbamoyladenosine (ms(2)t(6)A) at position 37 in tRNAs that read codons beginning with adenine.</text>
</comment>
<keyword evidence="9" id="KW-0479">Metal-binding</keyword>
<proteinExistence type="inferred from homology"/>
<keyword evidence="4" id="KW-0004">4Fe-4S</keyword>
<evidence type="ECO:0000256" key="2">
    <source>
        <dbReference type="ARBA" id="ARBA00002399"/>
    </source>
</evidence>
<evidence type="ECO:0000256" key="8">
    <source>
        <dbReference type="ARBA" id="ARBA00022694"/>
    </source>
</evidence>
<keyword evidence="10" id="KW-0408">Iron</keyword>
<organism evidence="18 19">
    <name type="scientific">Pseudoleptotrichia goodfellowii</name>
    <dbReference type="NCBI Taxonomy" id="157692"/>
    <lineage>
        <taxon>Bacteria</taxon>
        <taxon>Fusobacteriati</taxon>
        <taxon>Fusobacteriota</taxon>
        <taxon>Fusobacteriia</taxon>
        <taxon>Fusobacteriales</taxon>
        <taxon>Leptotrichiaceae</taxon>
        <taxon>Pseudoleptotrichia</taxon>
    </lineage>
</organism>
<dbReference type="PANTHER" id="PTHR11918">
    <property type="entry name" value="RADICAL SAM PROTEINS"/>
    <property type="match status" value="1"/>
</dbReference>
<comment type="cofactor">
    <cofactor evidence="1">
        <name>[4Fe-4S] cluster</name>
        <dbReference type="ChEBI" id="CHEBI:49883"/>
    </cofactor>
</comment>
<evidence type="ECO:0000259" key="17">
    <source>
        <dbReference type="PROSITE" id="PS51918"/>
    </source>
</evidence>
<dbReference type="Pfam" id="PF00919">
    <property type="entry name" value="UPF0004"/>
    <property type="match status" value="1"/>
</dbReference>
<reference evidence="18 19" key="1">
    <citation type="submission" date="2019-07" db="EMBL/GenBank/DDBJ databases">
        <title>Complete Genome Sequence of Leptotrichia goodfellowii Strain JCM 16774.</title>
        <authorList>
            <person name="Watanabe S."/>
            <person name="Cui L."/>
        </authorList>
    </citation>
    <scope>NUCLEOTIDE SEQUENCE [LARGE SCALE GENOMIC DNA]</scope>
    <source>
        <strain evidence="18 19">JCM16774</strain>
    </source>
</reference>
<dbReference type="NCBIfam" id="TIGR01579">
    <property type="entry name" value="MiaB-like-C"/>
    <property type="match status" value="1"/>
</dbReference>
<evidence type="ECO:0000256" key="15">
    <source>
        <dbReference type="ARBA" id="ARBA00069898"/>
    </source>
</evidence>
<dbReference type="FunFam" id="3.40.50.12160:FF:000004">
    <property type="entry name" value="Threonylcarbamoyladenosine tRNA methylthiotransferase MtaB"/>
    <property type="match status" value="1"/>
</dbReference>
<evidence type="ECO:0000256" key="10">
    <source>
        <dbReference type="ARBA" id="ARBA00023004"/>
    </source>
</evidence>
<dbReference type="CDD" id="cd01335">
    <property type="entry name" value="Radical_SAM"/>
    <property type="match status" value="1"/>
</dbReference>
<dbReference type="GO" id="GO:0046872">
    <property type="term" value="F:metal ion binding"/>
    <property type="evidence" value="ECO:0007669"/>
    <property type="project" value="UniProtKB-KW"/>
</dbReference>
<keyword evidence="7" id="KW-0949">S-adenosyl-L-methionine</keyword>
<dbReference type="InterPro" id="IPR007197">
    <property type="entry name" value="rSAM"/>
</dbReference>
<keyword evidence="11" id="KW-0411">Iron-sulfur</keyword>
<sequence>MSTIRDTQKEKAEDIKNNAERTVAFYTLGCKVNQYETEIIRKDFLDHNYKEVDFDEKADVYIVNTCTVTNVADKKNRKMLRRAKNTNPDSLVVATGCYAQTNLDDLKEMKEIDFIIGNSKKENVFNIINKNVSHYQVDNIFDEKEYSSNKYTILREKARAFVKIQDGCSKFCSYCKIPYARGLSRSRATEHVLEEINYLGEQGYKEVVLTGINMSEYGLDLEPKTDFDTLLEKILAVKSVERVRVSSVYPDTITDKFLGMLKNNPKLMPHLHVSVQTLDDKILHLMRRNYKAEFVVNTLEKVKREVPEVALTADIIVGFPQEEEENFANTMKNLDSLGFADLHVFPYSDREKTTAMLLDGKIDAVEKKRRVKKVEELNNIKYAEFRKKTVGLKQRVYIEEIVEDKAFGYTENYLKVFIDLKKGEKNNLDVKVSDLVNTKIVDFDGILLEGDII</sequence>
<feature type="domain" description="MTTase N-terminal" evidence="16">
    <location>
        <begin position="21"/>
        <end position="133"/>
    </location>
</feature>
<evidence type="ECO:0000256" key="4">
    <source>
        <dbReference type="ARBA" id="ARBA00022485"/>
    </source>
</evidence>
<dbReference type="EC" id="2.8.4.5" evidence="3"/>
<dbReference type="Proteomes" id="UP000321606">
    <property type="component" value="Chromosome"/>
</dbReference>